<protein>
    <submittedName>
        <fullName evidence="2">Uncharacterized protein</fullName>
    </submittedName>
</protein>
<feature type="compositionally biased region" description="Basic and acidic residues" evidence="1">
    <location>
        <begin position="55"/>
        <end position="74"/>
    </location>
</feature>
<sequence>MPYQAAGPARQPQVRKVVDANGKKWLVREKASSTPRRPAPGHGPQQPPPAYQQDRTARYEERASRRESGSRQGERAGSAYGERPSRRGSQAPQQEGHQVSQRRSHHQEGSRRVEGSGNSRRPYSEGGYHSQRGYQEDPAVAAERAKRQAKKQKYIKWLMFFVS</sequence>
<keyword evidence="3" id="KW-1185">Reference proteome</keyword>
<gene>
    <name evidence="2" type="ORF">PV07_04284</name>
</gene>
<dbReference type="Proteomes" id="UP000054466">
    <property type="component" value="Unassembled WGS sequence"/>
</dbReference>
<dbReference type="GeneID" id="27343478"/>
<dbReference type="VEuPathDB" id="FungiDB:PV07_04284"/>
<evidence type="ECO:0000313" key="3">
    <source>
        <dbReference type="Proteomes" id="UP000054466"/>
    </source>
</evidence>
<evidence type="ECO:0000313" key="2">
    <source>
        <dbReference type="EMBL" id="KIW32760.1"/>
    </source>
</evidence>
<dbReference type="AlphaFoldDB" id="A0A0D2CS11"/>
<feature type="compositionally biased region" description="Basic and acidic residues" evidence="1">
    <location>
        <begin position="16"/>
        <end position="31"/>
    </location>
</feature>
<proteinExistence type="predicted"/>
<dbReference type="OrthoDB" id="10576202at2759"/>
<dbReference type="HOGENOM" id="CLU_1626847_0_0_1"/>
<name>A0A0D2CS11_9EURO</name>
<organism evidence="2 3">
    <name type="scientific">Cladophialophora immunda</name>
    <dbReference type="NCBI Taxonomy" id="569365"/>
    <lineage>
        <taxon>Eukaryota</taxon>
        <taxon>Fungi</taxon>
        <taxon>Dikarya</taxon>
        <taxon>Ascomycota</taxon>
        <taxon>Pezizomycotina</taxon>
        <taxon>Eurotiomycetes</taxon>
        <taxon>Chaetothyriomycetidae</taxon>
        <taxon>Chaetothyriales</taxon>
        <taxon>Herpotrichiellaceae</taxon>
        <taxon>Cladophialophora</taxon>
    </lineage>
</organism>
<accession>A0A0D2CS11</accession>
<dbReference type="RefSeq" id="XP_016252976.1">
    <property type="nucleotide sequence ID" value="XM_016391074.1"/>
</dbReference>
<feature type="compositionally biased region" description="Polar residues" evidence="1">
    <location>
        <begin position="87"/>
        <end position="99"/>
    </location>
</feature>
<reference evidence="2 3" key="1">
    <citation type="submission" date="2015-01" db="EMBL/GenBank/DDBJ databases">
        <title>The Genome Sequence of Cladophialophora immunda CBS83496.</title>
        <authorList>
            <consortium name="The Broad Institute Genomics Platform"/>
            <person name="Cuomo C."/>
            <person name="de Hoog S."/>
            <person name="Gorbushina A."/>
            <person name="Stielow B."/>
            <person name="Teixiera M."/>
            <person name="Abouelleil A."/>
            <person name="Chapman S.B."/>
            <person name="Priest M."/>
            <person name="Young S.K."/>
            <person name="Wortman J."/>
            <person name="Nusbaum C."/>
            <person name="Birren B."/>
        </authorList>
    </citation>
    <scope>NUCLEOTIDE SEQUENCE [LARGE SCALE GENOMIC DNA]</scope>
    <source>
        <strain evidence="2 3">CBS 83496</strain>
    </source>
</reference>
<feature type="region of interest" description="Disordered" evidence="1">
    <location>
        <begin position="1"/>
        <end position="148"/>
    </location>
</feature>
<dbReference type="EMBL" id="KN847041">
    <property type="protein sequence ID" value="KIW32760.1"/>
    <property type="molecule type" value="Genomic_DNA"/>
</dbReference>
<evidence type="ECO:0000256" key="1">
    <source>
        <dbReference type="SAM" id="MobiDB-lite"/>
    </source>
</evidence>